<dbReference type="Pfam" id="PF11735">
    <property type="entry name" value="CAP59_mtransfer"/>
    <property type="match status" value="1"/>
</dbReference>
<feature type="transmembrane region" description="Helical" evidence="1">
    <location>
        <begin position="16"/>
        <end position="37"/>
    </location>
</feature>
<gene>
    <name evidence="2" type="ORF">AK830_g3821</name>
</gene>
<name>A0A0N8H7U6_9HYPO</name>
<dbReference type="PANTHER" id="PTHR34144">
    <property type="entry name" value="CHROMOSOME 8, WHOLE GENOME SHOTGUN SEQUENCE"/>
    <property type="match status" value="1"/>
</dbReference>
<proteinExistence type="predicted"/>
<evidence type="ECO:0000313" key="3">
    <source>
        <dbReference type="Proteomes" id="UP000050424"/>
    </source>
</evidence>
<dbReference type="STRING" id="78410.A0A0N8H7U6"/>
<protein>
    <recommendedName>
        <fullName evidence="4">Alpha-1,3-mannosyltransferase CMT1</fullName>
    </recommendedName>
</protein>
<evidence type="ECO:0008006" key="4">
    <source>
        <dbReference type="Google" id="ProtNLM"/>
    </source>
</evidence>
<dbReference type="InterPro" id="IPR021047">
    <property type="entry name" value="Mannosyltransferase_CMT1"/>
</dbReference>
<comment type="caution">
    <text evidence="2">The sequence shown here is derived from an EMBL/GenBank/DDBJ whole genome shotgun (WGS) entry which is preliminary data.</text>
</comment>
<keyword evidence="1" id="KW-0812">Transmembrane</keyword>
<accession>A0A0N8H7U6</accession>
<evidence type="ECO:0000256" key="1">
    <source>
        <dbReference type="SAM" id="Phobius"/>
    </source>
</evidence>
<dbReference type="EMBL" id="LKCW01000043">
    <property type="protein sequence ID" value="KPM42756.1"/>
    <property type="molecule type" value="Genomic_DNA"/>
</dbReference>
<dbReference type="OrthoDB" id="262547at2759"/>
<organism evidence="2 3">
    <name type="scientific">Neonectria ditissima</name>
    <dbReference type="NCBI Taxonomy" id="78410"/>
    <lineage>
        <taxon>Eukaryota</taxon>
        <taxon>Fungi</taxon>
        <taxon>Dikarya</taxon>
        <taxon>Ascomycota</taxon>
        <taxon>Pezizomycotina</taxon>
        <taxon>Sordariomycetes</taxon>
        <taxon>Hypocreomycetidae</taxon>
        <taxon>Hypocreales</taxon>
        <taxon>Nectriaceae</taxon>
        <taxon>Neonectria</taxon>
    </lineage>
</organism>
<dbReference type="AlphaFoldDB" id="A0A0N8H7U6"/>
<keyword evidence="3" id="KW-1185">Reference proteome</keyword>
<reference evidence="2 3" key="1">
    <citation type="submission" date="2015-09" db="EMBL/GenBank/DDBJ databases">
        <title>Draft genome of a European isolate of the apple canker pathogen Neonectria ditissima.</title>
        <authorList>
            <person name="Gomez-Cortecero A."/>
            <person name="Harrison R.J."/>
            <person name="Armitage A.D."/>
        </authorList>
    </citation>
    <scope>NUCLEOTIDE SEQUENCE [LARGE SCALE GENOMIC DNA]</scope>
    <source>
        <strain evidence="2 3">R09/05</strain>
    </source>
</reference>
<dbReference type="Proteomes" id="UP000050424">
    <property type="component" value="Unassembled WGS sequence"/>
</dbReference>
<sequence>MLQRQWRWLPHRFRRFAFRSVTVFRYFLLVLIAWTVLDTSLVHHRVHTASIEHQAQSVLQKPVRVYIASLHWNNERILRESWNTGVLELVKAFGPNNVFVSVFESGSWDHSKNALRELDKALGTLGAPRNVTLDETTHADEIASPPPEPGRNWIKTQRNRIELRRIPYLSRLRNISLQPLRDMAKNGTTFDYILFLNDVVFTVADALTLLNTNNGNYAAACSLDFSRPPQYYDTFALRDIDGHSHATQTWPYFRSSKSRKAIKHGKPVPVTSCWNGMVFMPAATFTGDNAIAFRGIDDSLAAMHLEGSECCLIHADNPASATEGVYLNPNVRVGYSSLAYSILHPGTLWLTRFDVLTGLWKNRLSRWFTTPWFQERTVWSRVWKWEQQNPGRKEDGTMCLINEMQVLVSNGWAHNSSKSQTDFSGTVLLYYLTPNYKVAEYYASYIKRRANVETAAIICVKVPNHAIKTLHGTEKIQRIFWPNPERKELIWNCRRRNNLPRHLTKYRNATLIIGTTSKKPDQVYGQMKSWEDVSEDCVLRVDGGEAIQYVFRGYDSTFLEDQIVNPVKIFPFDTSDFDAWVGARAQGCISLAGLRL</sequence>
<keyword evidence="1" id="KW-0472">Membrane</keyword>
<keyword evidence="1" id="KW-1133">Transmembrane helix</keyword>
<dbReference type="PANTHER" id="PTHR34144:SF7">
    <property type="entry name" value="EXPORT PROTEIN (CAP59), PUTATIVE (AFU_ORTHOLOGUE AFUA_7G05020)-RELATED"/>
    <property type="match status" value="1"/>
</dbReference>
<evidence type="ECO:0000313" key="2">
    <source>
        <dbReference type="EMBL" id="KPM42756.1"/>
    </source>
</evidence>